<evidence type="ECO:0000313" key="6">
    <source>
        <dbReference type="Proteomes" id="UP000622552"/>
    </source>
</evidence>
<gene>
    <name evidence="5" type="ORF">IW245_003840</name>
</gene>
<evidence type="ECO:0000256" key="4">
    <source>
        <dbReference type="PIRSR" id="PIRSR001365-2"/>
    </source>
</evidence>
<dbReference type="EMBL" id="JADOUF010000001">
    <property type="protein sequence ID" value="MBG6137646.1"/>
    <property type="molecule type" value="Genomic_DNA"/>
</dbReference>
<dbReference type="Pfam" id="PF00701">
    <property type="entry name" value="DHDPS"/>
    <property type="match status" value="1"/>
</dbReference>
<protein>
    <submittedName>
        <fullName evidence="5">4-hydroxy-tetrahydrodipicolinate synthase</fullName>
        <ecNumber evidence="5">4.3.3.7</ecNumber>
    </submittedName>
</protein>
<dbReference type="PANTHER" id="PTHR12128">
    <property type="entry name" value="DIHYDRODIPICOLINATE SYNTHASE"/>
    <property type="match status" value="1"/>
</dbReference>
<comment type="similarity">
    <text evidence="2">Belongs to the DapA family.</text>
</comment>
<feature type="binding site" evidence="4">
    <location>
        <position position="51"/>
    </location>
    <ligand>
        <name>pyruvate</name>
        <dbReference type="ChEBI" id="CHEBI:15361"/>
    </ligand>
</feature>
<feature type="active site" description="Proton donor/acceptor" evidence="3">
    <location>
        <position position="139"/>
    </location>
</feature>
<dbReference type="Gene3D" id="3.20.20.70">
    <property type="entry name" value="Aldolase class I"/>
    <property type="match status" value="1"/>
</dbReference>
<dbReference type="PIRSF" id="PIRSF001365">
    <property type="entry name" value="DHDPS"/>
    <property type="match status" value="1"/>
</dbReference>
<keyword evidence="6" id="KW-1185">Reference proteome</keyword>
<name>A0A8J7KL81_9ACTN</name>
<comment type="caution">
    <text evidence="5">The sequence shown here is derived from an EMBL/GenBank/DDBJ whole genome shotgun (WGS) entry which is preliminary data.</text>
</comment>
<reference evidence="5" key="1">
    <citation type="submission" date="2020-11" db="EMBL/GenBank/DDBJ databases">
        <title>Sequencing the genomes of 1000 actinobacteria strains.</title>
        <authorList>
            <person name="Klenk H.-P."/>
        </authorList>
    </citation>
    <scope>NUCLEOTIDE SEQUENCE</scope>
    <source>
        <strain evidence="5">DSM 45356</strain>
    </source>
</reference>
<sequence length="300" mass="30937">MDELRTALTGVVAITVTPFDDSGAFDQDGYAAGVARLVDGGIGVVTPNGNTGEFYALRPAECDRAVAVTCDVAGDRAVVLAGVGHDTATAGAMALAAAKAGARAVMVHQPVHPYQSERGWVDYHRAVADAVPDTGVVCYVRHPVATPAALSALATSCPNVIGVKYAVPDVFALATAVAELGGRLTFSCGLAEMWAPFFWVAGARGFTSGLATVAPGLSLTMLGCLRAGDVAGAMRVWRLVRPLEELRARHGAEHNVSVVKEALAQVGVCGAGVRPPIIGLEAADRAEVTRILRTWGVLPG</sequence>
<proteinExistence type="inferred from homology"/>
<dbReference type="RefSeq" id="WP_197004490.1">
    <property type="nucleotide sequence ID" value="NZ_BONS01000024.1"/>
</dbReference>
<organism evidence="5 6">
    <name type="scientific">Longispora fulva</name>
    <dbReference type="NCBI Taxonomy" id="619741"/>
    <lineage>
        <taxon>Bacteria</taxon>
        <taxon>Bacillati</taxon>
        <taxon>Actinomycetota</taxon>
        <taxon>Actinomycetes</taxon>
        <taxon>Micromonosporales</taxon>
        <taxon>Micromonosporaceae</taxon>
        <taxon>Longispora</taxon>
    </lineage>
</organism>
<keyword evidence="1 2" id="KW-0456">Lyase</keyword>
<dbReference type="GO" id="GO:0008840">
    <property type="term" value="F:4-hydroxy-tetrahydrodipicolinate synthase activity"/>
    <property type="evidence" value="ECO:0007669"/>
    <property type="project" value="UniProtKB-EC"/>
</dbReference>
<dbReference type="SUPFAM" id="SSF51569">
    <property type="entry name" value="Aldolase"/>
    <property type="match status" value="1"/>
</dbReference>
<dbReference type="CDD" id="cd00408">
    <property type="entry name" value="DHDPS-like"/>
    <property type="match status" value="1"/>
</dbReference>
<feature type="active site" description="Schiff-base intermediate with substrate" evidence="3">
    <location>
        <position position="164"/>
    </location>
</feature>
<accession>A0A8J7KL81</accession>
<dbReference type="InterPro" id="IPR002220">
    <property type="entry name" value="DapA-like"/>
</dbReference>
<dbReference type="SMART" id="SM01130">
    <property type="entry name" value="DHDPS"/>
    <property type="match status" value="1"/>
</dbReference>
<evidence type="ECO:0000256" key="2">
    <source>
        <dbReference type="PIRNR" id="PIRNR001365"/>
    </source>
</evidence>
<dbReference type="InterPro" id="IPR013785">
    <property type="entry name" value="Aldolase_TIM"/>
</dbReference>
<dbReference type="EC" id="4.3.3.7" evidence="5"/>
<evidence type="ECO:0000256" key="1">
    <source>
        <dbReference type="ARBA" id="ARBA00023239"/>
    </source>
</evidence>
<dbReference type="Proteomes" id="UP000622552">
    <property type="component" value="Unassembled WGS sequence"/>
</dbReference>
<dbReference type="PANTHER" id="PTHR12128:SF19">
    <property type="entry name" value="5-DEHYDRO-4-DEOXYGLUCARATE DEHYDRATASE 2-RELATED"/>
    <property type="match status" value="1"/>
</dbReference>
<evidence type="ECO:0000256" key="3">
    <source>
        <dbReference type="PIRSR" id="PIRSR001365-1"/>
    </source>
</evidence>
<dbReference type="AlphaFoldDB" id="A0A8J7KL81"/>
<evidence type="ECO:0000313" key="5">
    <source>
        <dbReference type="EMBL" id="MBG6137646.1"/>
    </source>
</evidence>